<dbReference type="EMBL" id="BPLR01001336">
    <property type="protein sequence ID" value="GIZ01690.1"/>
    <property type="molecule type" value="Genomic_DNA"/>
</dbReference>
<sequence>MNPERIVQGHSIDSCGWRLMSVIRVCSSSASSTAIDGRNLFRIWPETMPSVNRFVAAQRFSSPGNNNKRVVPASALVCNTC</sequence>
<organism evidence="1 2">
    <name type="scientific">Caerostris extrusa</name>
    <name type="common">Bark spider</name>
    <name type="synonym">Caerostris bankana</name>
    <dbReference type="NCBI Taxonomy" id="172846"/>
    <lineage>
        <taxon>Eukaryota</taxon>
        <taxon>Metazoa</taxon>
        <taxon>Ecdysozoa</taxon>
        <taxon>Arthropoda</taxon>
        <taxon>Chelicerata</taxon>
        <taxon>Arachnida</taxon>
        <taxon>Araneae</taxon>
        <taxon>Araneomorphae</taxon>
        <taxon>Entelegynae</taxon>
        <taxon>Araneoidea</taxon>
        <taxon>Araneidae</taxon>
        <taxon>Caerostris</taxon>
    </lineage>
</organism>
<gene>
    <name evidence="1" type="ORF">CEXT_483191</name>
</gene>
<protein>
    <submittedName>
        <fullName evidence="1">Uncharacterized protein</fullName>
    </submittedName>
</protein>
<name>A0AAV4Y642_CAEEX</name>
<keyword evidence="2" id="KW-1185">Reference proteome</keyword>
<evidence type="ECO:0000313" key="1">
    <source>
        <dbReference type="EMBL" id="GIZ01690.1"/>
    </source>
</evidence>
<evidence type="ECO:0000313" key="2">
    <source>
        <dbReference type="Proteomes" id="UP001054945"/>
    </source>
</evidence>
<accession>A0AAV4Y642</accession>
<comment type="caution">
    <text evidence="1">The sequence shown here is derived from an EMBL/GenBank/DDBJ whole genome shotgun (WGS) entry which is preliminary data.</text>
</comment>
<dbReference type="Proteomes" id="UP001054945">
    <property type="component" value="Unassembled WGS sequence"/>
</dbReference>
<proteinExistence type="predicted"/>
<dbReference type="AlphaFoldDB" id="A0AAV4Y642"/>
<reference evidence="1 2" key="1">
    <citation type="submission" date="2021-06" db="EMBL/GenBank/DDBJ databases">
        <title>Caerostris extrusa draft genome.</title>
        <authorList>
            <person name="Kono N."/>
            <person name="Arakawa K."/>
        </authorList>
    </citation>
    <scope>NUCLEOTIDE SEQUENCE [LARGE SCALE GENOMIC DNA]</scope>
</reference>